<dbReference type="eggNOG" id="COG1959">
    <property type="taxonomic scope" value="Bacteria"/>
</dbReference>
<dbReference type="Proteomes" id="UP000028488">
    <property type="component" value="Chromosome"/>
</dbReference>
<dbReference type="PROSITE" id="PS51197">
    <property type="entry name" value="HTH_RRF2_2"/>
    <property type="match status" value="1"/>
</dbReference>
<dbReference type="RefSeq" id="WP_128642100.1">
    <property type="nucleotide sequence ID" value="NZ_CP008947.1"/>
</dbReference>
<protein>
    <submittedName>
        <fullName evidence="1">Rrf2 family transcriptional regulator</fullName>
    </submittedName>
</protein>
<dbReference type="InterPro" id="IPR036390">
    <property type="entry name" value="WH_DNA-bd_sf"/>
</dbReference>
<proteinExistence type="predicted"/>
<sequence>MKLSGGVEWALHCCVVLSQAESPVPTARLAELHGVSKTYLAKHLQSLARAGLVHPTEGRDGGYVLTREPEAITVLDVVQAVDGTEPAFRCTEIRRQGVLAAPPEQCRSPCGIAKVMAGAEQAWRASLSGVTIADLGATTDLAVLKHILATSET</sequence>
<dbReference type="Gene3D" id="1.10.10.10">
    <property type="entry name" value="Winged helix-like DNA-binding domain superfamily/Winged helix DNA-binding domain"/>
    <property type="match status" value="1"/>
</dbReference>
<dbReference type="Pfam" id="PF02082">
    <property type="entry name" value="Rrf2"/>
    <property type="match status" value="1"/>
</dbReference>
<gene>
    <name evidence="1" type="ORF">EP51_03385</name>
</gene>
<dbReference type="EMBL" id="CP008947">
    <property type="protein sequence ID" value="AII03706.1"/>
    <property type="molecule type" value="Genomic_DNA"/>
</dbReference>
<dbReference type="GO" id="GO:0003700">
    <property type="term" value="F:DNA-binding transcription factor activity"/>
    <property type="evidence" value="ECO:0007669"/>
    <property type="project" value="TreeGrafter"/>
</dbReference>
<dbReference type="GO" id="GO:0005829">
    <property type="term" value="C:cytosol"/>
    <property type="evidence" value="ECO:0007669"/>
    <property type="project" value="TreeGrafter"/>
</dbReference>
<dbReference type="CDD" id="cd00090">
    <property type="entry name" value="HTH_ARSR"/>
    <property type="match status" value="1"/>
</dbReference>
<dbReference type="PANTHER" id="PTHR33221">
    <property type="entry name" value="WINGED HELIX-TURN-HELIX TRANSCRIPTIONAL REGULATOR, RRF2 FAMILY"/>
    <property type="match status" value="1"/>
</dbReference>
<dbReference type="SUPFAM" id="SSF46785">
    <property type="entry name" value="Winged helix' DNA-binding domain"/>
    <property type="match status" value="1"/>
</dbReference>
<dbReference type="AlphaFoldDB" id="A0A076EDG8"/>
<dbReference type="InterPro" id="IPR000944">
    <property type="entry name" value="Tscrpt_reg_Rrf2"/>
</dbReference>
<dbReference type="PANTHER" id="PTHR33221:SF13">
    <property type="entry name" value="TRANSCRIPTIONAL REGULATOR-RELATED"/>
    <property type="match status" value="1"/>
</dbReference>
<evidence type="ECO:0000313" key="1">
    <source>
        <dbReference type="EMBL" id="AII03706.1"/>
    </source>
</evidence>
<name>A0A076EDG8_RHOOP</name>
<dbReference type="InterPro" id="IPR011991">
    <property type="entry name" value="ArsR-like_HTH"/>
</dbReference>
<dbReference type="NCBIfam" id="TIGR00738">
    <property type="entry name" value="rrf2_super"/>
    <property type="match status" value="1"/>
</dbReference>
<accession>A0A076EDG8</accession>
<dbReference type="InterPro" id="IPR036388">
    <property type="entry name" value="WH-like_DNA-bd_sf"/>
</dbReference>
<organism evidence="1 2">
    <name type="scientific">Rhodococcus opacus</name>
    <name type="common">Nocardia opaca</name>
    <dbReference type="NCBI Taxonomy" id="37919"/>
    <lineage>
        <taxon>Bacteria</taxon>
        <taxon>Bacillati</taxon>
        <taxon>Actinomycetota</taxon>
        <taxon>Actinomycetes</taxon>
        <taxon>Mycobacteriales</taxon>
        <taxon>Nocardiaceae</taxon>
        <taxon>Rhodococcus</taxon>
    </lineage>
</organism>
<evidence type="ECO:0000313" key="2">
    <source>
        <dbReference type="Proteomes" id="UP000028488"/>
    </source>
</evidence>
<reference evidence="1 2" key="1">
    <citation type="submission" date="2014-07" db="EMBL/GenBank/DDBJ databases">
        <title>Genome Sequence of Rhodococcus opacus Strain R7, a Biodegrader of Mono- and Polycyclic Aromatic Hydrocarbons.</title>
        <authorList>
            <person name="Di Gennaro P."/>
            <person name="Zampolli J."/>
            <person name="Presti I."/>
            <person name="Cappelletti M."/>
            <person name="D'Ursi P."/>
            <person name="Orro A."/>
            <person name="Mezzelani A."/>
            <person name="Milanesi L."/>
        </authorList>
    </citation>
    <scope>NUCLEOTIDE SEQUENCE [LARGE SCALE GENOMIC DNA]</scope>
    <source>
        <strain evidence="1 2">R7</strain>
    </source>
</reference>